<dbReference type="InterPro" id="IPR000682">
    <property type="entry name" value="PCMT"/>
</dbReference>
<evidence type="ECO:0000256" key="7">
    <source>
        <dbReference type="ARBA" id="ARBA00022679"/>
    </source>
</evidence>
<dbReference type="GO" id="GO:0005737">
    <property type="term" value="C:cytoplasm"/>
    <property type="evidence" value="ECO:0007669"/>
    <property type="project" value="UniProtKB-SubCell"/>
</dbReference>
<organism evidence="12 13">
    <name type="scientific">Streptomyces tardus</name>
    <dbReference type="NCBI Taxonomy" id="2780544"/>
    <lineage>
        <taxon>Bacteria</taxon>
        <taxon>Bacillati</taxon>
        <taxon>Actinomycetota</taxon>
        <taxon>Actinomycetes</taxon>
        <taxon>Kitasatosporales</taxon>
        <taxon>Streptomycetaceae</taxon>
        <taxon>Streptomyces</taxon>
    </lineage>
</organism>
<keyword evidence="8" id="KW-0949">S-adenosyl-L-methionine</keyword>
<comment type="subcellular location">
    <subcellularLocation>
        <location evidence="1">Cytoplasm</location>
    </subcellularLocation>
</comment>
<keyword evidence="5" id="KW-0963">Cytoplasm</keyword>
<keyword evidence="6" id="KW-0489">Methyltransferase</keyword>
<proteinExistence type="inferred from homology"/>
<dbReference type="InterPro" id="IPR029063">
    <property type="entry name" value="SAM-dependent_MTases_sf"/>
</dbReference>
<dbReference type="AlphaFoldDB" id="A0A949JIP2"/>
<evidence type="ECO:0000256" key="10">
    <source>
        <dbReference type="ARBA" id="ARBA00031323"/>
    </source>
</evidence>
<dbReference type="RefSeq" id="WP_211038260.1">
    <property type="nucleotide sequence ID" value="NZ_JAELVF020000001.1"/>
</dbReference>
<dbReference type="SUPFAM" id="SSF53335">
    <property type="entry name" value="S-adenosyl-L-methionine-dependent methyltransferases"/>
    <property type="match status" value="1"/>
</dbReference>
<accession>A0A949JIP2</accession>
<evidence type="ECO:0000256" key="9">
    <source>
        <dbReference type="ARBA" id="ARBA00030757"/>
    </source>
</evidence>
<evidence type="ECO:0000256" key="11">
    <source>
        <dbReference type="ARBA" id="ARBA00031350"/>
    </source>
</evidence>
<dbReference type="GO" id="GO:0004719">
    <property type="term" value="F:protein-L-isoaspartate (D-aspartate) O-methyltransferase activity"/>
    <property type="evidence" value="ECO:0007669"/>
    <property type="project" value="UniProtKB-EC"/>
</dbReference>
<dbReference type="GO" id="GO:0032259">
    <property type="term" value="P:methylation"/>
    <property type="evidence" value="ECO:0007669"/>
    <property type="project" value="UniProtKB-KW"/>
</dbReference>
<dbReference type="Gene3D" id="3.40.50.150">
    <property type="entry name" value="Vaccinia Virus protein VP39"/>
    <property type="match status" value="1"/>
</dbReference>
<dbReference type="EMBL" id="JAELVF020000001">
    <property type="protein sequence ID" value="MBU7599354.1"/>
    <property type="molecule type" value="Genomic_DNA"/>
</dbReference>
<comment type="caution">
    <text evidence="12">The sequence shown here is derived from an EMBL/GenBank/DDBJ whole genome shotgun (WGS) entry which is preliminary data.</text>
</comment>
<reference evidence="12" key="1">
    <citation type="submission" date="2021-06" db="EMBL/GenBank/DDBJ databases">
        <title>Sequencing of actinobacteria type strains.</title>
        <authorList>
            <person name="Nguyen G.-S."/>
            <person name="Wentzel A."/>
        </authorList>
    </citation>
    <scope>NUCLEOTIDE SEQUENCE</scope>
    <source>
        <strain evidence="12">P38-E01</strain>
    </source>
</reference>
<dbReference type="Pfam" id="PF01135">
    <property type="entry name" value="PCMT"/>
    <property type="match status" value="1"/>
</dbReference>
<keyword evidence="7" id="KW-0808">Transferase</keyword>
<dbReference type="CDD" id="cd02440">
    <property type="entry name" value="AdoMet_MTases"/>
    <property type="match status" value="1"/>
</dbReference>
<evidence type="ECO:0000256" key="4">
    <source>
        <dbReference type="ARBA" id="ARBA00013346"/>
    </source>
</evidence>
<evidence type="ECO:0000256" key="3">
    <source>
        <dbReference type="ARBA" id="ARBA00011890"/>
    </source>
</evidence>
<dbReference type="PANTHER" id="PTHR11579">
    <property type="entry name" value="PROTEIN-L-ISOASPARTATE O-METHYLTRANSFERASE"/>
    <property type="match status" value="1"/>
</dbReference>
<name>A0A949JIP2_9ACTN</name>
<keyword evidence="13" id="KW-1185">Reference proteome</keyword>
<evidence type="ECO:0000256" key="5">
    <source>
        <dbReference type="ARBA" id="ARBA00022490"/>
    </source>
</evidence>
<dbReference type="EC" id="2.1.1.77" evidence="3"/>
<comment type="similarity">
    <text evidence="2">Belongs to the methyltransferase superfamily. L-isoaspartyl/D-aspartyl protein methyltransferase family.</text>
</comment>
<evidence type="ECO:0000256" key="6">
    <source>
        <dbReference type="ARBA" id="ARBA00022603"/>
    </source>
</evidence>
<protein>
    <recommendedName>
        <fullName evidence="4">Protein-L-isoaspartate O-methyltransferase</fullName>
        <ecNumber evidence="3">2.1.1.77</ecNumber>
    </recommendedName>
    <alternativeName>
        <fullName evidence="11">L-isoaspartyl protein carboxyl methyltransferase</fullName>
    </alternativeName>
    <alternativeName>
        <fullName evidence="9">Protein L-isoaspartyl methyltransferase</fullName>
    </alternativeName>
    <alternativeName>
        <fullName evidence="10">Protein-beta-aspartate methyltransferase</fullName>
    </alternativeName>
</protein>
<evidence type="ECO:0000256" key="1">
    <source>
        <dbReference type="ARBA" id="ARBA00004496"/>
    </source>
</evidence>
<gene>
    <name evidence="12" type="ORF">JGS22_017460</name>
</gene>
<evidence type="ECO:0000313" key="12">
    <source>
        <dbReference type="EMBL" id="MBU7599354.1"/>
    </source>
</evidence>
<dbReference type="PANTHER" id="PTHR11579:SF0">
    <property type="entry name" value="PROTEIN-L-ISOASPARTATE(D-ASPARTATE) O-METHYLTRANSFERASE"/>
    <property type="match status" value="1"/>
</dbReference>
<dbReference type="Proteomes" id="UP000694501">
    <property type="component" value="Unassembled WGS sequence"/>
</dbReference>
<evidence type="ECO:0000313" key="13">
    <source>
        <dbReference type="Proteomes" id="UP000694501"/>
    </source>
</evidence>
<evidence type="ECO:0000256" key="8">
    <source>
        <dbReference type="ARBA" id="ARBA00022691"/>
    </source>
</evidence>
<evidence type="ECO:0000256" key="2">
    <source>
        <dbReference type="ARBA" id="ARBA00005369"/>
    </source>
</evidence>
<sequence>MGAFRSPWLRPAFEAVDREVFAPRRFWAQERGADGLHPVVDREADVDLWRRHVWDTHRSLITQMDNGRTPGRGPARGDFTSSLSAPNIVFEKLNLLEVEQGNRVLHLGTASGYDTALLCEGAGAGNVTSVEVDPALAAWGRANLRSAGYGAESVCGDGLLGHPGSAPFDRILTSAAVREIPHSWLAQAAEGCVVVAPFNTRYAAGGLLRLRVTSGVGHGRFEGTARYMWARGHRPVNTVAPLGEPRRSASVITPAEVVDRDHAQDFALGLHVPDIAFDRRGEGEQRQAQFWDDAGTSVALVDHGRWWSPGAVRAWGPRDLWAEVVAAYTRWRTGGRPHFTRYGVTVDTSGRHFWLDEPGRGLGD</sequence>